<dbReference type="AlphaFoldDB" id="A0A437C0D8"/>
<sequence length="107" mass="12433">MVTDWGIRADRQVAPERRRTHLLSVCLQRNELRQRSGSPALRTTFSPPIGRLFEPVAPFPRPLWISNNRVPPVQKRLLCQRRCCCHLGNAQTEGHSEEVEQKTTRHR</sequence>
<proteinExistence type="predicted"/>
<reference evidence="1 2" key="1">
    <citation type="submission" date="2018-11" db="EMBL/GenBank/DDBJ databases">
        <authorList>
            <person name="Lopez-Roques C."/>
            <person name="Donnadieu C."/>
            <person name="Bouchez O."/>
            <person name="Klopp C."/>
            <person name="Cabau C."/>
            <person name="Zahm M."/>
        </authorList>
    </citation>
    <scope>NUCLEOTIDE SEQUENCE [LARGE SCALE GENOMIC DNA]</scope>
    <source>
        <strain evidence="1">RS831</strain>
        <tissue evidence="1">Whole body</tissue>
    </source>
</reference>
<name>A0A437C0D8_ORYJA</name>
<evidence type="ECO:0000313" key="1">
    <source>
        <dbReference type="EMBL" id="RVE56203.1"/>
    </source>
</evidence>
<dbReference type="Proteomes" id="UP000283210">
    <property type="component" value="Chromosome 24"/>
</dbReference>
<reference evidence="1 2" key="2">
    <citation type="submission" date="2019-01" db="EMBL/GenBank/DDBJ databases">
        <title>A chromosome length genome reference of the Java medaka (oryzias javanicus).</title>
        <authorList>
            <person name="Herpin A."/>
            <person name="Takehana Y."/>
            <person name="Naruse K."/>
            <person name="Ansai S."/>
            <person name="Kawaguchi M."/>
        </authorList>
    </citation>
    <scope>NUCLEOTIDE SEQUENCE [LARGE SCALE GENOMIC DNA]</scope>
    <source>
        <strain evidence="1">RS831</strain>
        <tissue evidence="1">Whole body</tissue>
    </source>
</reference>
<dbReference type="EMBL" id="CM012460">
    <property type="protein sequence ID" value="RVE56203.1"/>
    <property type="molecule type" value="Genomic_DNA"/>
</dbReference>
<protein>
    <submittedName>
        <fullName evidence="1">Uncharacterized protein</fullName>
    </submittedName>
</protein>
<organism evidence="1 2">
    <name type="scientific">Oryzias javanicus</name>
    <name type="common">Javanese ricefish</name>
    <name type="synonym">Aplocheilus javanicus</name>
    <dbReference type="NCBI Taxonomy" id="123683"/>
    <lineage>
        <taxon>Eukaryota</taxon>
        <taxon>Metazoa</taxon>
        <taxon>Chordata</taxon>
        <taxon>Craniata</taxon>
        <taxon>Vertebrata</taxon>
        <taxon>Euteleostomi</taxon>
        <taxon>Actinopterygii</taxon>
        <taxon>Neopterygii</taxon>
        <taxon>Teleostei</taxon>
        <taxon>Neoteleostei</taxon>
        <taxon>Acanthomorphata</taxon>
        <taxon>Ovalentaria</taxon>
        <taxon>Atherinomorphae</taxon>
        <taxon>Beloniformes</taxon>
        <taxon>Adrianichthyidae</taxon>
        <taxon>Oryziinae</taxon>
        <taxon>Oryzias</taxon>
    </lineage>
</organism>
<keyword evidence="2" id="KW-1185">Reference proteome</keyword>
<evidence type="ECO:0000313" key="2">
    <source>
        <dbReference type="Proteomes" id="UP000283210"/>
    </source>
</evidence>
<accession>A0A437C0D8</accession>
<gene>
    <name evidence="1" type="ORF">OJAV_G00233740</name>
</gene>